<evidence type="ECO:0000256" key="6">
    <source>
        <dbReference type="ARBA" id="ARBA00023034"/>
    </source>
</evidence>
<dbReference type="Pfam" id="PF03452">
    <property type="entry name" value="Anp1"/>
    <property type="match status" value="1"/>
</dbReference>
<dbReference type="GO" id="GO:0000009">
    <property type="term" value="F:alpha-1,6-mannosyltransferase activity"/>
    <property type="evidence" value="ECO:0007669"/>
    <property type="project" value="EnsemblFungi"/>
</dbReference>
<protein>
    <submittedName>
        <fullName evidence="9">Mannan polymerase complexes subunit MNN9</fullName>
    </submittedName>
</protein>
<dbReference type="SMR" id="A0A0W0CIA1"/>
<dbReference type="GO" id="GO:0140497">
    <property type="term" value="C:mannan polymerase II complex"/>
    <property type="evidence" value="ECO:0007669"/>
    <property type="project" value="EnsemblFungi"/>
</dbReference>
<dbReference type="Gene3D" id="3.90.550.10">
    <property type="entry name" value="Spore Coat Polysaccharide Biosynthesis Protein SpsA, Chain A"/>
    <property type="match status" value="1"/>
</dbReference>
<organism evidence="9 11">
    <name type="scientific">Candida glabrata</name>
    <name type="common">Yeast</name>
    <name type="synonym">Torulopsis glabrata</name>
    <dbReference type="NCBI Taxonomy" id="5478"/>
    <lineage>
        <taxon>Eukaryota</taxon>
        <taxon>Fungi</taxon>
        <taxon>Dikarya</taxon>
        <taxon>Ascomycota</taxon>
        <taxon>Saccharomycotina</taxon>
        <taxon>Saccharomycetes</taxon>
        <taxon>Saccharomycetales</taxon>
        <taxon>Saccharomycetaceae</taxon>
        <taxon>Nakaseomyces</taxon>
    </lineage>
</organism>
<comment type="similarity">
    <text evidence="8">Belongs to the ANP1/MMN9/VAN1 family.</text>
</comment>
<dbReference type="VEuPathDB" id="FungiDB:CAGL0L12804g"/>
<sequence>MGLKFTKYRMRKNPLYLLLVPVALLTVFLIFRSDSDGLFGTGSLANFQWADERERTFYFPYSSKFKMPKYSYKVKSRNWMFRDNKDDRIPNGHVAKYDLNKLHSTSDAAVNKEQVLILTPMQTFHQAYWDNLLQLTYPRDLLELGFIIPKSASGDAALKQLEAAVKRAQTDKKNNRFGKVTILRQDSKGFDKLQEKERHALAVQKERRSAMALARNELLFSTIGPHTSWVLWLDADIIETKPSLIQDMTALNKPVLAANVYQRYFDEAENKPSIRPYDFNNWADSQIAQELGDKMGDDEIIVEGYAEIATYRPLMAHFYTPDGPPNELMSLDGVGGGCTLVKAEVHRDGAMFPTFPFYHLIETEGFAKMAKRLNYEVFGLPNYLVFHIEERND</sequence>
<evidence type="ECO:0000256" key="1">
    <source>
        <dbReference type="ARBA" id="ARBA00004323"/>
    </source>
</evidence>
<dbReference type="SUPFAM" id="SSF53448">
    <property type="entry name" value="Nucleotide-diphospho-sugar transferases"/>
    <property type="match status" value="1"/>
</dbReference>
<dbReference type="GO" id="GO:0000032">
    <property type="term" value="P:cell wall mannoprotein biosynthetic process"/>
    <property type="evidence" value="ECO:0007669"/>
    <property type="project" value="TreeGrafter"/>
</dbReference>
<evidence type="ECO:0000313" key="10">
    <source>
        <dbReference type="EMBL" id="KTB02881.1"/>
    </source>
</evidence>
<dbReference type="GO" id="GO:0005789">
    <property type="term" value="C:endoplasmic reticulum membrane"/>
    <property type="evidence" value="ECO:0007669"/>
    <property type="project" value="UniProtKB-SubCell"/>
</dbReference>
<dbReference type="VEuPathDB" id="FungiDB:GVI51_L12749"/>
<evidence type="ECO:0000256" key="8">
    <source>
        <dbReference type="ARBA" id="ARBA00037964"/>
    </source>
</evidence>
<evidence type="ECO:0000256" key="5">
    <source>
        <dbReference type="ARBA" id="ARBA00022989"/>
    </source>
</evidence>
<dbReference type="Proteomes" id="UP000054886">
    <property type="component" value="Unassembled WGS sequence"/>
</dbReference>
<evidence type="ECO:0000256" key="7">
    <source>
        <dbReference type="ARBA" id="ARBA00023136"/>
    </source>
</evidence>
<dbReference type="EMBL" id="LLZZ01000146">
    <property type="protein sequence ID" value="KTA99267.1"/>
    <property type="molecule type" value="Genomic_DNA"/>
</dbReference>
<dbReference type="GO" id="GO:0005801">
    <property type="term" value="C:cis-Golgi network"/>
    <property type="evidence" value="ECO:0007669"/>
    <property type="project" value="EnsemblFungi"/>
</dbReference>
<dbReference type="PANTHER" id="PTHR43083">
    <property type="entry name" value="MANNAN POLYMERASE II"/>
    <property type="match status" value="1"/>
</dbReference>
<dbReference type="InterPro" id="IPR029044">
    <property type="entry name" value="Nucleotide-diphossugar_trans"/>
</dbReference>
<keyword evidence="7" id="KW-0472">Membrane</keyword>
<dbReference type="EMBL" id="LLZZ01000122">
    <property type="protein sequence ID" value="KTB02881.1"/>
    <property type="molecule type" value="Genomic_DNA"/>
</dbReference>
<dbReference type="OrthoDB" id="2405412at2759"/>
<keyword evidence="4" id="KW-0735">Signal-anchor</keyword>
<dbReference type="VEuPathDB" id="FungiDB:B1J91_L12804g"/>
<evidence type="ECO:0000256" key="4">
    <source>
        <dbReference type="ARBA" id="ARBA00022968"/>
    </source>
</evidence>
<name>A0A0W0CIA1_CANGB</name>
<dbReference type="VEuPathDB" id="FungiDB:GW608_L16753"/>
<evidence type="ECO:0000256" key="3">
    <source>
        <dbReference type="ARBA" id="ARBA00022692"/>
    </source>
</evidence>
<keyword evidence="3" id="KW-0812">Transmembrane</keyword>
<comment type="caution">
    <text evidence="9">The sequence shown here is derived from an EMBL/GenBank/DDBJ whole genome shotgun (WGS) entry which is preliminary data.</text>
</comment>
<gene>
    <name evidence="10" type="ORF">AO440_004847</name>
    <name evidence="9" type="ORF">AO440_005043</name>
</gene>
<dbReference type="AlphaFoldDB" id="A0A0W0CIA1"/>
<dbReference type="FunFam" id="3.90.550.10:FF:000017">
    <property type="entry name" value="Mannan polymerase II complex ANP1 subunit"/>
    <property type="match status" value="1"/>
</dbReference>
<proteinExistence type="inferred from homology"/>
<evidence type="ECO:0000313" key="11">
    <source>
        <dbReference type="Proteomes" id="UP000054886"/>
    </source>
</evidence>
<keyword evidence="6" id="KW-0333">Golgi apparatus</keyword>
<keyword evidence="5" id="KW-1133">Transmembrane helix</keyword>
<accession>A0A0W0CIA1</accession>
<reference evidence="9 11" key="1">
    <citation type="submission" date="2015-10" db="EMBL/GenBank/DDBJ databases">
        <title>Draft genomes sequences of Candida glabrata isolates 1A, 1B, 2A, 2B, 3A and 3B.</title>
        <authorList>
            <person name="Haavelsrud O.E."/>
            <person name="Gaustad P."/>
        </authorList>
    </citation>
    <scope>NUCLEOTIDE SEQUENCE [LARGE SCALE GENOMIC DNA]</scope>
    <source>
        <strain evidence="9">910700640</strain>
    </source>
</reference>
<evidence type="ECO:0000313" key="9">
    <source>
        <dbReference type="EMBL" id="KTA99267.1"/>
    </source>
</evidence>
<dbReference type="OMA" id="IPKTREG"/>
<dbReference type="PANTHER" id="PTHR43083:SF6">
    <property type="entry name" value="MANNAN POLYMERASE COMPLEXES SUBUNIT MNN9"/>
    <property type="match status" value="1"/>
</dbReference>
<comment type="subcellular location">
    <subcellularLocation>
        <location evidence="2">Endoplasmic reticulum membrane</location>
        <topology evidence="2">Single-pass type II membrane protein</topology>
    </subcellularLocation>
    <subcellularLocation>
        <location evidence="1">Golgi apparatus membrane</location>
        <topology evidence="1">Single-pass type II membrane protein</topology>
    </subcellularLocation>
</comment>
<dbReference type="VEuPathDB" id="FungiDB:GWK60_L16731"/>
<dbReference type="InterPro" id="IPR052086">
    <property type="entry name" value="Mannan_Polymerase_Subunit"/>
</dbReference>
<evidence type="ECO:0000256" key="2">
    <source>
        <dbReference type="ARBA" id="ARBA00004648"/>
    </source>
</evidence>
<dbReference type="GO" id="GO:0018279">
    <property type="term" value="P:protein N-linked glycosylation via asparagine"/>
    <property type="evidence" value="ECO:0007669"/>
    <property type="project" value="EnsemblFungi"/>
</dbReference>